<keyword evidence="11" id="KW-1185">Reference proteome</keyword>
<evidence type="ECO:0000256" key="6">
    <source>
        <dbReference type="ARBA" id="ARBA00023004"/>
    </source>
</evidence>
<dbReference type="GO" id="GO:0016705">
    <property type="term" value="F:oxidoreductase activity, acting on paired donors, with incorporation or reduction of molecular oxygen"/>
    <property type="evidence" value="ECO:0007669"/>
    <property type="project" value="InterPro"/>
</dbReference>
<evidence type="ECO:0000256" key="5">
    <source>
        <dbReference type="ARBA" id="ARBA00023002"/>
    </source>
</evidence>
<evidence type="ECO:0000256" key="9">
    <source>
        <dbReference type="SAM" id="Phobius"/>
    </source>
</evidence>
<dbReference type="GO" id="GO:0020037">
    <property type="term" value="F:heme binding"/>
    <property type="evidence" value="ECO:0007669"/>
    <property type="project" value="InterPro"/>
</dbReference>
<dbReference type="CDD" id="cd11062">
    <property type="entry name" value="CYP58-like"/>
    <property type="match status" value="1"/>
</dbReference>
<evidence type="ECO:0000256" key="8">
    <source>
        <dbReference type="PIRSR" id="PIRSR602401-1"/>
    </source>
</evidence>
<feature type="binding site" description="axial binding residue" evidence="8">
    <location>
        <position position="405"/>
    </location>
    <ligand>
        <name>heme</name>
        <dbReference type="ChEBI" id="CHEBI:30413"/>
    </ligand>
    <ligandPart>
        <name>Fe</name>
        <dbReference type="ChEBI" id="CHEBI:18248"/>
    </ligandPart>
</feature>
<evidence type="ECO:0000313" key="11">
    <source>
        <dbReference type="Proteomes" id="UP000546213"/>
    </source>
</evidence>
<reference evidence="10 11" key="1">
    <citation type="submission" date="2020-05" db="EMBL/GenBank/DDBJ databases">
        <title>Identification and distribution of gene clusters putatively required for synthesis of sphingolipid metabolism inhibitors in phylogenetically diverse species of the filamentous fungus Fusarium.</title>
        <authorList>
            <person name="Kim H.-S."/>
            <person name="Busman M."/>
            <person name="Brown D.W."/>
            <person name="Divon H."/>
            <person name="Uhlig S."/>
            <person name="Proctor R.H."/>
        </authorList>
    </citation>
    <scope>NUCLEOTIDE SEQUENCE [LARGE SCALE GENOMIC DNA]</scope>
    <source>
        <strain evidence="10 11">NRRL 36939</strain>
    </source>
</reference>
<comment type="cofactor">
    <cofactor evidence="1 8">
        <name>heme</name>
        <dbReference type="ChEBI" id="CHEBI:30413"/>
    </cofactor>
</comment>
<keyword evidence="4 8" id="KW-0479">Metal-binding</keyword>
<protein>
    <submittedName>
        <fullName evidence="10">Trichodiene oxygenase</fullName>
    </submittedName>
</protein>
<keyword evidence="3 8" id="KW-0349">Heme</keyword>
<dbReference type="Proteomes" id="UP000546213">
    <property type="component" value="Unassembled WGS sequence"/>
</dbReference>
<dbReference type="OrthoDB" id="3945418at2759"/>
<keyword evidence="9" id="KW-0472">Membrane</keyword>
<evidence type="ECO:0000313" key="10">
    <source>
        <dbReference type="EMBL" id="KAF5603872.1"/>
    </source>
</evidence>
<organism evidence="10 11">
    <name type="scientific">Fusarium pseudocircinatum</name>
    <dbReference type="NCBI Taxonomy" id="56676"/>
    <lineage>
        <taxon>Eukaryota</taxon>
        <taxon>Fungi</taxon>
        <taxon>Dikarya</taxon>
        <taxon>Ascomycota</taxon>
        <taxon>Pezizomycotina</taxon>
        <taxon>Sordariomycetes</taxon>
        <taxon>Hypocreomycetidae</taxon>
        <taxon>Hypocreales</taxon>
        <taxon>Nectriaceae</taxon>
        <taxon>Fusarium</taxon>
        <taxon>Fusarium fujikuroi species complex</taxon>
    </lineage>
</organism>
<sequence length="466" mass="53293">MDSFQLNTRTLLTVAVSLIALRITYIVVHRLYLSPLAKIPGPKLAALTFFYEFYYDVIKRGRFLWKIQDLHRQYGPIVRINPYEVHIHDDSFYDEIYASGPHHPRNKVRFMSTHDESMFDSYAAETHRVRRAALSGSFSKQSIRALEPQILQTIHQLAGRMSSLRESGEVVNLKALYSGLTMDVIAQYCFGESMDNMKQDQFGKELLDFFHEMPQAHPIGRMFPWLFDIIQKIPIGYLAKLDPKLQPLADYDKKISGQISDVLAKEKKDGIRTVFHEMRDSKQLPQADKTLERFKSEAAIFLGAGTETTAAALTTLSFHLTETPSMLATLRKELETVTRDADSPITVAKLEPLPYLTRMSSSSYLIDTNEEHYPDPFKFDPERWTQGKASLSRHFVPFCRGSRQCIGMNLAYAELYLTVATIFSRFDLELVGTTKRDVEIAHDFFVGMPPLDSKGVMVRVVKDHSE</sequence>
<evidence type="ECO:0000256" key="2">
    <source>
        <dbReference type="ARBA" id="ARBA00010617"/>
    </source>
</evidence>
<dbReference type="SUPFAM" id="SSF48264">
    <property type="entry name" value="Cytochrome P450"/>
    <property type="match status" value="1"/>
</dbReference>
<proteinExistence type="inferred from homology"/>
<dbReference type="PRINTS" id="PR00385">
    <property type="entry name" value="P450"/>
</dbReference>
<dbReference type="AlphaFoldDB" id="A0A8H5UY91"/>
<evidence type="ECO:0000256" key="7">
    <source>
        <dbReference type="ARBA" id="ARBA00023033"/>
    </source>
</evidence>
<comment type="similarity">
    <text evidence="2">Belongs to the cytochrome P450 family.</text>
</comment>
<keyword evidence="5" id="KW-0560">Oxidoreductase</keyword>
<dbReference type="InterPro" id="IPR002401">
    <property type="entry name" value="Cyt_P450_E_grp-I"/>
</dbReference>
<dbReference type="GO" id="GO:0005506">
    <property type="term" value="F:iron ion binding"/>
    <property type="evidence" value="ECO:0007669"/>
    <property type="project" value="InterPro"/>
</dbReference>
<dbReference type="InterPro" id="IPR050121">
    <property type="entry name" value="Cytochrome_P450_monoxygenase"/>
</dbReference>
<evidence type="ECO:0000256" key="3">
    <source>
        <dbReference type="ARBA" id="ARBA00022617"/>
    </source>
</evidence>
<dbReference type="PANTHER" id="PTHR24305:SF157">
    <property type="entry name" value="N-ACETYLTRYPTOPHAN 6-HYDROXYLASE IVOC-RELATED"/>
    <property type="match status" value="1"/>
</dbReference>
<dbReference type="Pfam" id="PF00067">
    <property type="entry name" value="p450"/>
    <property type="match status" value="2"/>
</dbReference>
<gene>
    <name evidence="10" type="ORF">FPCIR_1147</name>
</gene>
<keyword evidence="7" id="KW-0503">Monooxygenase</keyword>
<dbReference type="InterPro" id="IPR001128">
    <property type="entry name" value="Cyt_P450"/>
</dbReference>
<dbReference type="GO" id="GO:0004497">
    <property type="term" value="F:monooxygenase activity"/>
    <property type="evidence" value="ECO:0007669"/>
    <property type="project" value="UniProtKB-KW"/>
</dbReference>
<evidence type="ECO:0000256" key="4">
    <source>
        <dbReference type="ARBA" id="ARBA00022723"/>
    </source>
</evidence>
<accession>A0A8H5UY91</accession>
<keyword evidence="9" id="KW-1133">Transmembrane helix</keyword>
<dbReference type="EMBL" id="JAAOAS010000024">
    <property type="protein sequence ID" value="KAF5603872.1"/>
    <property type="molecule type" value="Genomic_DNA"/>
</dbReference>
<name>A0A8H5UY91_9HYPO</name>
<dbReference type="PRINTS" id="PR00463">
    <property type="entry name" value="EP450I"/>
</dbReference>
<dbReference type="PANTHER" id="PTHR24305">
    <property type="entry name" value="CYTOCHROME P450"/>
    <property type="match status" value="1"/>
</dbReference>
<keyword evidence="6 8" id="KW-0408">Iron</keyword>
<evidence type="ECO:0000256" key="1">
    <source>
        <dbReference type="ARBA" id="ARBA00001971"/>
    </source>
</evidence>
<dbReference type="Gene3D" id="1.10.630.10">
    <property type="entry name" value="Cytochrome P450"/>
    <property type="match status" value="2"/>
</dbReference>
<feature type="transmembrane region" description="Helical" evidence="9">
    <location>
        <begin position="12"/>
        <end position="33"/>
    </location>
</feature>
<dbReference type="InterPro" id="IPR036396">
    <property type="entry name" value="Cyt_P450_sf"/>
</dbReference>
<comment type="caution">
    <text evidence="10">The sequence shown here is derived from an EMBL/GenBank/DDBJ whole genome shotgun (WGS) entry which is preliminary data.</text>
</comment>
<keyword evidence="9" id="KW-0812">Transmembrane</keyword>